<reference evidence="2 3" key="1">
    <citation type="submission" date="2018-05" db="EMBL/GenBank/DDBJ databases">
        <title>The draft genome of strain NS-104.</title>
        <authorList>
            <person name="Hang P."/>
            <person name="Jiang J."/>
        </authorList>
    </citation>
    <scope>NUCLEOTIDE SEQUENCE [LARGE SCALE GENOMIC DNA]</scope>
    <source>
        <strain evidence="2 3">NS-104</strain>
    </source>
</reference>
<dbReference type="Pfam" id="PF01844">
    <property type="entry name" value="HNH"/>
    <property type="match status" value="1"/>
</dbReference>
<gene>
    <name evidence="2" type="ORF">DEM27_28290</name>
</gene>
<keyword evidence="2" id="KW-0255">Endonuclease</keyword>
<dbReference type="SMART" id="SM00507">
    <property type="entry name" value="HNHc"/>
    <property type="match status" value="1"/>
</dbReference>
<keyword evidence="2" id="KW-0378">Hydrolase</keyword>
<dbReference type="InterPro" id="IPR002711">
    <property type="entry name" value="HNH"/>
</dbReference>
<evidence type="ECO:0000313" key="3">
    <source>
        <dbReference type="Proteomes" id="UP000245252"/>
    </source>
</evidence>
<evidence type="ECO:0000259" key="1">
    <source>
        <dbReference type="SMART" id="SM00507"/>
    </source>
</evidence>
<dbReference type="AlphaFoldDB" id="A0A2U2DI44"/>
<comment type="caution">
    <text evidence="2">The sequence shown here is derived from an EMBL/GenBank/DDBJ whole genome shotgun (WGS) entry which is preliminary data.</text>
</comment>
<protein>
    <submittedName>
        <fullName evidence="2">HNH endonuclease</fullName>
    </submittedName>
</protein>
<keyword evidence="2" id="KW-0540">Nuclease</keyword>
<dbReference type="GO" id="GO:0003676">
    <property type="term" value="F:nucleic acid binding"/>
    <property type="evidence" value="ECO:0007669"/>
    <property type="project" value="InterPro"/>
</dbReference>
<evidence type="ECO:0000313" key="2">
    <source>
        <dbReference type="EMBL" id="PWE52986.1"/>
    </source>
</evidence>
<proteinExistence type="predicted"/>
<dbReference type="Proteomes" id="UP000245252">
    <property type="component" value="Unassembled WGS sequence"/>
</dbReference>
<accession>A0A2U2DI44</accession>
<sequence length="296" mass="33461">MKNLQLPSRAEVRADLEKALSNYQYRNQTRGYQATAAEIDGLMAIYDIYDVALGAPSSTLEGLTLGEDLRAATYNAFDQLTDRRRLAYIRKALKHNVDRCPICGISPAWELDHFLPRSKYNPLSIYRRNLIPLCHDCNNIKSDRTGDDDAANFVHAYFDALPDLDLINATATIAGDALTIEFQVTDDDQVDAILLGKLRYQLGKLRLPERFTREINNYLSSHTQSLHLLWQVKGETGVRLFLDRQIITETANHHRNDWRVATLRALANHADFCNGAFQQVLPLPPELHGALAIAFV</sequence>
<dbReference type="Gene3D" id="1.10.30.50">
    <property type="match status" value="1"/>
</dbReference>
<dbReference type="InterPro" id="IPR003615">
    <property type="entry name" value="HNH_nuc"/>
</dbReference>
<feature type="domain" description="HNH nuclease" evidence="1">
    <location>
        <begin position="88"/>
        <end position="139"/>
    </location>
</feature>
<keyword evidence="3" id="KW-1185">Reference proteome</keyword>
<dbReference type="EMBL" id="QFBC01000019">
    <property type="protein sequence ID" value="PWE52986.1"/>
    <property type="molecule type" value="Genomic_DNA"/>
</dbReference>
<dbReference type="CDD" id="cd00085">
    <property type="entry name" value="HNHc"/>
    <property type="match status" value="1"/>
</dbReference>
<dbReference type="OrthoDB" id="9816185at2"/>
<dbReference type="RefSeq" id="WP_128755580.1">
    <property type="nucleotide sequence ID" value="NZ_QFBC01000019.1"/>
</dbReference>
<organism evidence="2 3">
    <name type="scientific">Metarhizobium album</name>
    <dbReference type="NCBI Taxonomy" id="2182425"/>
    <lineage>
        <taxon>Bacteria</taxon>
        <taxon>Pseudomonadati</taxon>
        <taxon>Pseudomonadota</taxon>
        <taxon>Alphaproteobacteria</taxon>
        <taxon>Hyphomicrobiales</taxon>
        <taxon>Rhizobiaceae</taxon>
        <taxon>Metarhizobium</taxon>
    </lineage>
</organism>
<dbReference type="GO" id="GO:0008270">
    <property type="term" value="F:zinc ion binding"/>
    <property type="evidence" value="ECO:0007669"/>
    <property type="project" value="InterPro"/>
</dbReference>
<dbReference type="GO" id="GO:0004519">
    <property type="term" value="F:endonuclease activity"/>
    <property type="evidence" value="ECO:0007669"/>
    <property type="project" value="UniProtKB-KW"/>
</dbReference>
<name>A0A2U2DI44_9HYPH</name>